<dbReference type="PANTHER" id="PTHR11206">
    <property type="entry name" value="MULTIDRUG RESISTANCE PROTEIN"/>
    <property type="match status" value="1"/>
</dbReference>
<keyword evidence="5 6" id="KW-0472">Membrane</keyword>
<comment type="caution">
    <text evidence="8">The sequence shown here is derived from an EMBL/GenBank/DDBJ whole genome shotgun (WGS) entry which is preliminary data.</text>
</comment>
<evidence type="ECO:0000256" key="7">
    <source>
        <dbReference type="SAM" id="MobiDB-lite"/>
    </source>
</evidence>
<evidence type="ECO:0000313" key="8">
    <source>
        <dbReference type="EMBL" id="KAJ0978067.1"/>
    </source>
</evidence>
<dbReference type="Pfam" id="PF01554">
    <property type="entry name" value="MatE"/>
    <property type="match status" value="2"/>
</dbReference>
<dbReference type="InterPro" id="IPR002528">
    <property type="entry name" value="MATE_fam"/>
</dbReference>
<keyword evidence="9" id="KW-1185">Reference proteome</keyword>
<evidence type="ECO:0000256" key="4">
    <source>
        <dbReference type="ARBA" id="ARBA00022989"/>
    </source>
</evidence>
<feature type="region of interest" description="Disordered" evidence="7">
    <location>
        <begin position="1"/>
        <end position="23"/>
    </location>
</feature>
<keyword evidence="3 6" id="KW-0812">Transmembrane</keyword>
<dbReference type="OrthoDB" id="2126698at2759"/>
<evidence type="ECO:0000256" key="3">
    <source>
        <dbReference type="ARBA" id="ARBA00022692"/>
    </source>
</evidence>
<feature type="transmembrane region" description="Helical" evidence="6">
    <location>
        <begin position="411"/>
        <end position="435"/>
    </location>
</feature>
<sequence>MGSEIKEKLLQVPKEEQEKGEENLETREGLWSRVLEENKKLWVVSGPAILARFSIFGVTVITQAFIGHIGSIELAAYALTSTVLLRFANGILLGMASALETLCGQAFGAKQKHMLGIYLQRSWVVLLACTIVLLPLFIFTAPILRLLGQENSIASMAGTLSLWFIPIIFSFVFNFTFQMYLQSQSKNIVIACFAMITLPLHILLSWLLVSKLSLGVPGAMITLIVSAWIPNLGLFAFISCGGCPDTWTGFSWNAFSALWPVVRLSLSSGAMVCLELWYNTILVLLTGHMKDAEVAIDALSICLNINGWELMISLGFLSAAGVRVANELGAGSAKRAKFSIVVAVITSLFIGLALFVVFLLFRGNIAYFFTESTEVAVAVADLSPLLAFSILLNSIQPVLSGVAVGAGWQGVVAYVNVASYYLIGIPLGVVLGYLIGYRVKGIWIGMLIGTAVQTFILIVITWRTDWNKQVNLAQSRVNKWCLPSSKESNGVKEAV</sequence>
<feature type="transmembrane region" description="Helical" evidence="6">
    <location>
        <begin position="49"/>
        <end position="69"/>
    </location>
</feature>
<evidence type="ECO:0000256" key="5">
    <source>
        <dbReference type="ARBA" id="ARBA00023136"/>
    </source>
</evidence>
<dbReference type="EMBL" id="JAGGNH010000003">
    <property type="protein sequence ID" value="KAJ0978067.1"/>
    <property type="molecule type" value="Genomic_DNA"/>
</dbReference>
<dbReference type="NCBIfam" id="TIGR00797">
    <property type="entry name" value="matE"/>
    <property type="match status" value="1"/>
</dbReference>
<feature type="transmembrane region" description="Helical" evidence="6">
    <location>
        <begin position="441"/>
        <end position="462"/>
    </location>
</feature>
<gene>
    <name evidence="8" type="ORF">J5N97_013541</name>
</gene>
<dbReference type="AlphaFoldDB" id="A0A9D5CSB5"/>
<evidence type="ECO:0000256" key="2">
    <source>
        <dbReference type="ARBA" id="ARBA00010199"/>
    </source>
</evidence>
<feature type="transmembrane region" description="Helical" evidence="6">
    <location>
        <begin position="298"/>
        <end position="317"/>
    </location>
</feature>
<comment type="subcellular location">
    <subcellularLocation>
        <location evidence="1">Membrane</location>
        <topology evidence="1">Multi-pass membrane protein</topology>
    </subcellularLocation>
</comment>
<name>A0A9D5CSB5_9LILI</name>
<comment type="similarity">
    <text evidence="2 6">Belongs to the multi antimicrobial extrusion (MATE) (TC 2.A.66.1) family.</text>
</comment>
<reference evidence="8" key="2">
    <citation type="journal article" date="2022" name="Hortic Res">
        <title>The genome of Dioscorea zingiberensis sheds light on the biosynthesis, origin and evolution of the medicinally important diosgenin saponins.</title>
        <authorList>
            <person name="Li Y."/>
            <person name="Tan C."/>
            <person name="Li Z."/>
            <person name="Guo J."/>
            <person name="Li S."/>
            <person name="Chen X."/>
            <person name="Wang C."/>
            <person name="Dai X."/>
            <person name="Yang H."/>
            <person name="Song W."/>
            <person name="Hou L."/>
            <person name="Xu J."/>
            <person name="Tong Z."/>
            <person name="Xu A."/>
            <person name="Yuan X."/>
            <person name="Wang W."/>
            <person name="Yang Q."/>
            <person name="Chen L."/>
            <person name="Sun Z."/>
            <person name="Wang K."/>
            <person name="Pan B."/>
            <person name="Chen J."/>
            <person name="Bao Y."/>
            <person name="Liu F."/>
            <person name="Qi X."/>
            <person name="Gang D.R."/>
            <person name="Wen J."/>
            <person name="Li J."/>
        </authorList>
    </citation>
    <scope>NUCLEOTIDE SEQUENCE</scope>
    <source>
        <strain evidence="8">Dzin_1.0</strain>
    </source>
</reference>
<feature type="transmembrane region" description="Helical" evidence="6">
    <location>
        <begin position="153"/>
        <end position="176"/>
    </location>
</feature>
<dbReference type="Proteomes" id="UP001085076">
    <property type="component" value="Miscellaneous, Linkage group lg03"/>
</dbReference>
<dbReference type="InterPro" id="IPR045069">
    <property type="entry name" value="MATE_euk"/>
</dbReference>
<evidence type="ECO:0000256" key="1">
    <source>
        <dbReference type="ARBA" id="ARBA00004141"/>
    </source>
</evidence>
<feature type="transmembrane region" description="Helical" evidence="6">
    <location>
        <begin position="188"/>
        <end position="209"/>
    </location>
</feature>
<reference evidence="8" key="1">
    <citation type="submission" date="2021-03" db="EMBL/GenBank/DDBJ databases">
        <authorList>
            <person name="Li Z."/>
            <person name="Yang C."/>
        </authorList>
    </citation>
    <scope>NUCLEOTIDE SEQUENCE</scope>
    <source>
        <strain evidence="8">Dzin_1.0</strain>
        <tissue evidence="8">Leaf</tissue>
    </source>
</reference>
<keyword evidence="4 6" id="KW-1133">Transmembrane helix</keyword>
<feature type="transmembrane region" description="Helical" evidence="6">
    <location>
        <begin position="250"/>
        <end position="278"/>
    </location>
</feature>
<evidence type="ECO:0000256" key="6">
    <source>
        <dbReference type="RuleBase" id="RU004914"/>
    </source>
</evidence>
<feature type="transmembrane region" description="Helical" evidence="6">
    <location>
        <begin position="382"/>
        <end position="404"/>
    </location>
</feature>
<protein>
    <recommendedName>
        <fullName evidence="6">Protein DETOXIFICATION</fullName>
    </recommendedName>
    <alternativeName>
        <fullName evidence="6">Multidrug and toxic compound extrusion protein</fullName>
    </alternativeName>
</protein>
<feature type="transmembrane region" description="Helical" evidence="6">
    <location>
        <begin position="75"/>
        <end position="102"/>
    </location>
</feature>
<accession>A0A9D5CSB5</accession>
<dbReference type="GO" id="GO:1990961">
    <property type="term" value="P:xenobiotic detoxification by transmembrane export across the plasma membrane"/>
    <property type="evidence" value="ECO:0007669"/>
    <property type="project" value="InterPro"/>
</dbReference>
<dbReference type="GO" id="GO:0016020">
    <property type="term" value="C:membrane"/>
    <property type="evidence" value="ECO:0007669"/>
    <property type="project" value="UniProtKB-SubCell"/>
</dbReference>
<feature type="transmembrane region" description="Helical" evidence="6">
    <location>
        <begin position="338"/>
        <end position="362"/>
    </location>
</feature>
<dbReference type="GO" id="GO:0042910">
    <property type="term" value="F:xenobiotic transmembrane transporter activity"/>
    <property type="evidence" value="ECO:0007669"/>
    <property type="project" value="InterPro"/>
</dbReference>
<proteinExistence type="inferred from homology"/>
<feature type="transmembrane region" description="Helical" evidence="6">
    <location>
        <begin position="123"/>
        <end position="147"/>
    </location>
</feature>
<feature type="transmembrane region" description="Helical" evidence="6">
    <location>
        <begin position="215"/>
        <end position="238"/>
    </location>
</feature>
<dbReference type="GO" id="GO:0015297">
    <property type="term" value="F:antiporter activity"/>
    <property type="evidence" value="ECO:0007669"/>
    <property type="project" value="InterPro"/>
</dbReference>
<evidence type="ECO:0000313" key="9">
    <source>
        <dbReference type="Proteomes" id="UP001085076"/>
    </source>
</evidence>
<dbReference type="CDD" id="cd13132">
    <property type="entry name" value="MATE_eukaryotic"/>
    <property type="match status" value="1"/>
</dbReference>
<organism evidence="8 9">
    <name type="scientific">Dioscorea zingiberensis</name>
    <dbReference type="NCBI Taxonomy" id="325984"/>
    <lineage>
        <taxon>Eukaryota</taxon>
        <taxon>Viridiplantae</taxon>
        <taxon>Streptophyta</taxon>
        <taxon>Embryophyta</taxon>
        <taxon>Tracheophyta</taxon>
        <taxon>Spermatophyta</taxon>
        <taxon>Magnoliopsida</taxon>
        <taxon>Liliopsida</taxon>
        <taxon>Dioscoreales</taxon>
        <taxon>Dioscoreaceae</taxon>
        <taxon>Dioscorea</taxon>
    </lineage>
</organism>